<feature type="transmembrane region" description="Helical" evidence="5">
    <location>
        <begin position="93"/>
        <end position="114"/>
    </location>
</feature>
<dbReference type="SUPFAM" id="SSF103481">
    <property type="entry name" value="Multidrug resistance efflux transporter EmrE"/>
    <property type="match status" value="2"/>
</dbReference>
<proteinExistence type="predicted"/>
<feature type="transmembrane region" description="Helical" evidence="5">
    <location>
        <begin position="121"/>
        <end position="140"/>
    </location>
</feature>
<feature type="transmembrane region" description="Helical" evidence="5">
    <location>
        <begin position="66"/>
        <end position="87"/>
    </location>
</feature>
<dbReference type="AlphaFoldDB" id="A0A644Y098"/>
<evidence type="ECO:0000313" key="7">
    <source>
        <dbReference type="EMBL" id="MPM21331.1"/>
    </source>
</evidence>
<organism evidence="7">
    <name type="scientific">bioreactor metagenome</name>
    <dbReference type="NCBI Taxonomy" id="1076179"/>
    <lineage>
        <taxon>unclassified sequences</taxon>
        <taxon>metagenomes</taxon>
        <taxon>ecological metagenomes</taxon>
    </lineage>
</organism>
<dbReference type="InterPro" id="IPR000620">
    <property type="entry name" value="EamA_dom"/>
</dbReference>
<feature type="transmembrane region" description="Helical" evidence="5">
    <location>
        <begin position="152"/>
        <end position="170"/>
    </location>
</feature>
<feature type="transmembrane region" description="Helical" evidence="5">
    <location>
        <begin position="245"/>
        <end position="264"/>
    </location>
</feature>
<gene>
    <name evidence="7" type="ORF">SDC9_67775</name>
</gene>
<keyword evidence="3 5" id="KW-1133">Transmembrane helix</keyword>
<evidence type="ECO:0000256" key="4">
    <source>
        <dbReference type="ARBA" id="ARBA00023136"/>
    </source>
</evidence>
<name>A0A644Y098_9ZZZZ</name>
<feature type="domain" description="EamA" evidence="6">
    <location>
        <begin position="7"/>
        <end position="138"/>
    </location>
</feature>
<evidence type="ECO:0000256" key="2">
    <source>
        <dbReference type="ARBA" id="ARBA00022692"/>
    </source>
</evidence>
<evidence type="ECO:0000256" key="1">
    <source>
        <dbReference type="ARBA" id="ARBA00004141"/>
    </source>
</evidence>
<evidence type="ECO:0000256" key="3">
    <source>
        <dbReference type="ARBA" id="ARBA00022989"/>
    </source>
</evidence>
<protein>
    <recommendedName>
        <fullName evidence="6">EamA domain-containing protein</fullName>
    </recommendedName>
</protein>
<evidence type="ECO:0000256" key="5">
    <source>
        <dbReference type="SAM" id="Phobius"/>
    </source>
</evidence>
<dbReference type="PANTHER" id="PTHR32322">
    <property type="entry name" value="INNER MEMBRANE TRANSPORTER"/>
    <property type="match status" value="1"/>
</dbReference>
<sequence length="305" mass="33136">MRGKKGIALIFMLILVLTWGSSFILMKKALVVYPSNVLAAYRMTAALLVMIIPALYYLFKIPFKTFLLLTLSGVLANGLPAFLFAYAQKGIESYVAGILNGTTTLFTLIIGLLFFGYKAKWLSVAGVFAGIAGVIGLLAVAGGKSLSFNFSYGIYILIATTTYAININFIKRWLSNVPTLPMVSLVFFVTGVCSAVYLFGFTDFISITVNTPGSGYAILYMSILGVAGSALALLLYYHLIKVADILFVASVTYLMPVVSTLWGLEDGETLGVTHIAFILLILAGVFMVNYHDLMGKIKQRKNKKA</sequence>
<dbReference type="GO" id="GO:0016020">
    <property type="term" value="C:membrane"/>
    <property type="evidence" value="ECO:0007669"/>
    <property type="project" value="UniProtKB-SubCell"/>
</dbReference>
<dbReference type="InterPro" id="IPR037185">
    <property type="entry name" value="EmrE-like"/>
</dbReference>
<dbReference type="Pfam" id="PF00892">
    <property type="entry name" value="EamA"/>
    <property type="match status" value="2"/>
</dbReference>
<feature type="transmembrane region" description="Helical" evidence="5">
    <location>
        <begin position="7"/>
        <end position="26"/>
    </location>
</feature>
<feature type="transmembrane region" description="Helical" evidence="5">
    <location>
        <begin position="38"/>
        <end position="59"/>
    </location>
</feature>
<dbReference type="EMBL" id="VSSQ01003569">
    <property type="protein sequence ID" value="MPM21331.1"/>
    <property type="molecule type" value="Genomic_DNA"/>
</dbReference>
<feature type="transmembrane region" description="Helical" evidence="5">
    <location>
        <begin position="182"/>
        <end position="205"/>
    </location>
</feature>
<feature type="domain" description="EamA" evidence="6">
    <location>
        <begin position="154"/>
        <end position="289"/>
    </location>
</feature>
<comment type="caution">
    <text evidence="7">The sequence shown here is derived from an EMBL/GenBank/DDBJ whole genome shotgun (WGS) entry which is preliminary data.</text>
</comment>
<reference evidence="7" key="1">
    <citation type="submission" date="2019-08" db="EMBL/GenBank/DDBJ databases">
        <authorList>
            <person name="Kucharzyk K."/>
            <person name="Murdoch R.W."/>
            <person name="Higgins S."/>
            <person name="Loffler F."/>
        </authorList>
    </citation>
    <scope>NUCLEOTIDE SEQUENCE</scope>
</reference>
<accession>A0A644Y098</accession>
<keyword evidence="2 5" id="KW-0812">Transmembrane</keyword>
<feature type="transmembrane region" description="Helical" evidence="5">
    <location>
        <begin position="270"/>
        <end position="290"/>
    </location>
</feature>
<feature type="transmembrane region" description="Helical" evidence="5">
    <location>
        <begin position="217"/>
        <end position="238"/>
    </location>
</feature>
<comment type="subcellular location">
    <subcellularLocation>
        <location evidence="1">Membrane</location>
        <topology evidence="1">Multi-pass membrane protein</topology>
    </subcellularLocation>
</comment>
<dbReference type="PANTHER" id="PTHR32322:SF2">
    <property type="entry name" value="EAMA DOMAIN-CONTAINING PROTEIN"/>
    <property type="match status" value="1"/>
</dbReference>
<evidence type="ECO:0000259" key="6">
    <source>
        <dbReference type="Pfam" id="PF00892"/>
    </source>
</evidence>
<keyword evidence="4 5" id="KW-0472">Membrane</keyword>
<dbReference type="InterPro" id="IPR050638">
    <property type="entry name" value="AA-Vitamin_Transporters"/>
</dbReference>
<dbReference type="Gene3D" id="1.10.3730.20">
    <property type="match status" value="1"/>
</dbReference>